<dbReference type="InterPro" id="IPR012340">
    <property type="entry name" value="NA-bd_OB-fold"/>
</dbReference>
<dbReference type="NCBIfam" id="TIGR00426">
    <property type="entry name" value="competence protein ComEA helix-hairpin-helix repeat region"/>
    <property type="match status" value="1"/>
</dbReference>
<dbReference type="InterPro" id="IPR041692">
    <property type="entry name" value="HHH_9"/>
</dbReference>
<dbReference type="Pfam" id="PF00575">
    <property type="entry name" value="S1"/>
    <property type="match status" value="1"/>
</dbReference>
<dbReference type="Gene3D" id="3.30.420.140">
    <property type="entry name" value="YqgF/RNase H-like domain"/>
    <property type="match status" value="1"/>
</dbReference>
<keyword evidence="2" id="KW-0234">DNA repair</keyword>
<dbReference type="Gene3D" id="1.10.3500.10">
    <property type="entry name" value="Tex N-terminal region-like"/>
    <property type="match status" value="1"/>
</dbReference>
<dbReference type="FunFam" id="3.30.420.140:FF:000001">
    <property type="entry name" value="RNA-binding transcriptional accessory protein"/>
    <property type="match status" value="1"/>
</dbReference>
<dbReference type="SUPFAM" id="SSF47781">
    <property type="entry name" value="RuvA domain 2-like"/>
    <property type="match status" value="2"/>
</dbReference>
<accession>G7WPH6</accession>
<dbReference type="GO" id="GO:0003677">
    <property type="term" value="F:DNA binding"/>
    <property type="evidence" value="ECO:0007669"/>
    <property type="project" value="InterPro"/>
</dbReference>
<dbReference type="SMART" id="SM00732">
    <property type="entry name" value="YqgFc"/>
    <property type="match status" value="1"/>
</dbReference>
<dbReference type="SMART" id="SM00316">
    <property type="entry name" value="S1"/>
    <property type="match status" value="1"/>
</dbReference>
<dbReference type="KEGG" id="mhi:Mhar_1819"/>
<dbReference type="InterPro" id="IPR003029">
    <property type="entry name" value="S1_domain"/>
</dbReference>
<dbReference type="Pfam" id="PF17674">
    <property type="entry name" value="HHH_9"/>
    <property type="match status" value="1"/>
</dbReference>
<dbReference type="Pfam" id="PF12836">
    <property type="entry name" value="HHH_3"/>
    <property type="match status" value="1"/>
</dbReference>
<name>G7WPH6_METH6</name>
<proteinExistence type="predicted"/>
<dbReference type="AlphaFoldDB" id="G7WPH6"/>
<dbReference type="PATRIC" id="fig|1110509.7.peg.2018"/>
<dbReference type="PANTHER" id="PTHR10724">
    <property type="entry name" value="30S RIBOSOMAL PROTEIN S1"/>
    <property type="match status" value="1"/>
</dbReference>
<dbReference type="InterPro" id="IPR004509">
    <property type="entry name" value="Competence_ComEA_HhH"/>
</dbReference>
<dbReference type="Pfam" id="PF22706">
    <property type="entry name" value="Tex_central_region"/>
    <property type="match status" value="1"/>
</dbReference>
<dbReference type="SUPFAM" id="SSF50249">
    <property type="entry name" value="Nucleic acid-binding proteins"/>
    <property type="match status" value="1"/>
</dbReference>
<dbReference type="Gene3D" id="1.10.10.650">
    <property type="entry name" value="RuvA domain 2-like"/>
    <property type="match status" value="1"/>
</dbReference>
<dbReference type="Pfam" id="PF09371">
    <property type="entry name" value="Tex_N"/>
    <property type="match status" value="1"/>
</dbReference>
<evidence type="ECO:0000313" key="5">
    <source>
        <dbReference type="Proteomes" id="UP000005877"/>
    </source>
</evidence>
<dbReference type="InterPro" id="IPR006641">
    <property type="entry name" value="YqgF/RNaseH-like_dom"/>
</dbReference>
<gene>
    <name evidence="4" type="ordered locus">Mhar_1819</name>
</gene>
<dbReference type="SUPFAM" id="SSF53098">
    <property type="entry name" value="Ribonuclease H-like"/>
    <property type="match status" value="1"/>
</dbReference>
<dbReference type="PROSITE" id="PS50126">
    <property type="entry name" value="S1"/>
    <property type="match status" value="1"/>
</dbReference>
<sequence length="735" mass="81150">MNSGNRSGAIMNELPIALIGRELGLREKQVHAALALLEDGKTIPFIARYRKEATGGLDEVALAAVRDRAELIRELDRRRSSILRSLREREVLTEELEKRILEAPTIAVLEDLYLPFRPKRRTRASVARERGLLPLADRIFDQGEIDPGAEAAKFLDPEREVGSVDEALAGARDIIAERISEDPGARSRIRDLFLREGILRSKVSGPLEGEGSKYRDYADCSEILSKAPSHRVMAILRGKKEGFLTLHVEPPQEKATAILELLFLRRRRRGPASPATDEVRSALEDGYKRLLAPSMERESLSAARERAMERAIGVFAENLRHLLLEPPLGERTVMAIDPGFRTGCKVVILDRSGSLLAKEVIFPHPPPRAVQEAERKILDLCERFGVEFIAVGNGTAGRETEEFLRGLGIPGDVPIVMVDEAGASVYSTSRAAREEFPEEDATIRSAISIGRRLQDPLAELVKIDPKSIGVGQYQHDVDEKALKMKLDEVVEISVNAVGVDLNTASIELLSRVAGLGPKLARSIVLYREENGPFRTREELKKVPGLGPRAFEQAAGFLRIRGGDDPLDGSAVHPESSGIVEAMAGDLGATVEDLIRDPHLQERIEAERYVTEKAGLPTIRDILAELAKPGRDPRREFELFSFAPGVTKIEDLRPGMSLPGTVTNVAAFGAFVDVGVHQDGLVHKSELADRFVRDPAEVVRVHQKVEVTVLKVDLERKRISLSMRKRLEVADGEARP</sequence>
<evidence type="ECO:0000256" key="2">
    <source>
        <dbReference type="ARBA" id="ARBA00023204"/>
    </source>
</evidence>
<dbReference type="Pfam" id="PF16921">
    <property type="entry name" value="Tex_YqgF"/>
    <property type="match status" value="1"/>
</dbReference>
<evidence type="ECO:0000256" key="1">
    <source>
        <dbReference type="ARBA" id="ARBA00022763"/>
    </source>
</evidence>
<feature type="domain" description="S1 motif" evidence="3">
    <location>
        <begin position="654"/>
        <end position="723"/>
    </location>
</feature>
<dbReference type="GO" id="GO:0003735">
    <property type="term" value="F:structural constituent of ribosome"/>
    <property type="evidence" value="ECO:0007669"/>
    <property type="project" value="TreeGrafter"/>
</dbReference>
<dbReference type="InterPro" id="IPR055179">
    <property type="entry name" value="Tex-like_central_region"/>
</dbReference>
<dbReference type="GO" id="GO:0003729">
    <property type="term" value="F:mRNA binding"/>
    <property type="evidence" value="ECO:0007669"/>
    <property type="project" value="UniProtKB-ARBA"/>
</dbReference>
<dbReference type="InterPro" id="IPR003583">
    <property type="entry name" value="Hlx-hairpin-Hlx_DNA-bd_motif"/>
</dbReference>
<dbReference type="InterPro" id="IPR023323">
    <property type="entry name" value="Tex-like_dom_sf"/>
</dbReference>
<dbReference type="InterPro" id="IPR012337">
    <property type="entry name" value="RNaseH-like_sf"/>
</dbReference>
<dbReference type="PANTHER" id="PTHR10724:SF10">
    <property type="entry name" value="S1 RNA-BINDING DOMAIN-CONTAINING PROTEIN 1"/>
    <property type="match status" value="1"/>
</dbReference>
<dbReference type="FunFam" id="1.10.10.650:FF:000001">
    <property type="entry name" value="S1 RNA-binding domain 1"/>
    <property type="match status" value="1"/>
</dbReference>
<dbReference type="Proteomes" id="UP000005877">
    <property type="component" value="Chromosome"/>
</dbReference>
<dbReference type="HOGENOM" id="CLU_009833_0_2_2"/>
<dbReference type="GO" id="GO:0006412">
    <property type="term" value="P:translation"/>
    <property type="evidence" value="ECO:0007669"/>
    <property type="project" value="TreeGrafter"/>
</dbReference>
<protein>
    <submittedName>
        <fullName evidence="4">RNA binding S1 domain protein</fullName>
    </submittedName>
</protein>
<keyword evidence="1" id="KW-0227">DNA damage</keyword>
<dbReference type="Gene3D" id="1.10.150.310">
    <property type="entry name" value="Tex RuvX-like domain-like"/>
    <property type="match status" value="1"/>
</dbReference>
<dbReference type="CDD" id="cd05685">
    <property type="entry name" value="S1_Tex"/>
    <property type="match status" value="1"/>
</dbReference>
<reference evidence="4 5" key="1">
    <citation type="journal article" date="2012" name="PLoS ONE">
        <title>The genome characteristics and predicted function of methyl-group oxidation pathway in the obligate aceticlastic methanogens, Methanosaeta spp.</title>
        <authorList>
            <person name="Zhu J."/>
            <person name="Zheng H."/>
            <person name="Ai G."/>
            <person name="Zhang G."/>
            <person name="Liu D."/>
            <person name="Liu X."/>
            <person name="Dong X."/>
        </authorList>
    </citation>
    <scope>NUCLEOTIDE SEQUENCE [LARGE SCALE GENOMIC DNA]</scope>
    <source>
        <strain evidence="4 5">6Ac</strain>
    </source>
</reference>
<organism evidence="4 5">
    <name type="scientific">Methanothrix harundinacea (strain 6Ac)</name>
    <name type="common">Methanosaeta harundinacea</name>
    <dbReference type="NCBI Taxonomy" id="1110509"/>
    <lineage>
        <taxon>Archaea</taxon>
        <taxon>Methanobacteriati</taxon>
        <taxon>Methanobacteriota</taxon>
        <taxon>Stenosarchaea group</taxon>
        <taxon>Methanomicrobia</taxon>
        <taxon>Methanotrichales</taxon>
        <taxon>Methanotrichaceae</taxon>
        <taxon>Methanothrix</taxon>
    </lineage>
</organism>
<dbReference type="InterPro" id="IPR037027">
    <property type="entry name" value="YqgF/RNaseH-like_dom_sf"/>
</dbReference>
<dbReference type="SMART" id="SM00278">
    <property type="entry name" value="HhH1"/>
    <property type="match status" value="2"/>
</dbReference>
<dbReference type="GO" id="GO:0005737">
    <property type="term" value="C:cytoplasm"/>
    <property type="evidence" value="ECO:0007669"/>
    <property type="project" value="UniProtKB-ARBA"/>
</dbReference>
<dbReference type="InterPro" id="IPR018974">
    <property type="entry name" value="Tex-like_N"/>
</dbReference>
<evidence type="ECO:0000313" key="4">
    <source>
        <dbReference type="EMBL" id="AET65177.1"/>
    </source>
</evidence>
<keyword evidence="5" id="KW-1185">Reference proteome</keyword>
<dbReference type="STRING" id="1110509.Mhar_1819"/>
<dbReference type="GO" id="GO:0006281">
    <property type="term" value="P:DNA repair"/>
    <property type="evidence" value="ECO:0007669"/>
    <property type="project" value="UniProtKB-KW"/>
</dbReference>
<dbReference type="InterPro" id="IPR010994">
    <property type="entry name" value="RuvA_2-like"/>
</dbReference>
<dbReference type="InterPro" id="IPR032639">
    <property type="entry name" value="Tex_YqgF"/>
</dbReference>
<dbReference type="EMBL" id="CP003117">
    <property type="protein sequence ID" value="AET65177.1"/>
    <property type="molecule type" value="Genomic_DNA"/>
</dbReference>
<dbReference type="Gene3D" id="2.40.50.140">
    <property type="entry name" value="Nucleic acid-binding proteins"/>
    <property type="match status" value="1"/>
</dbReference>
<dbReference type="SUPFAM" id="SSF158832">
    <property type="entry name" value="Tex N-terminal region-like"/>
    <property type="match status" value="1"/>
</dbReference>
<dbReference type="InterPro" id="IPR023319">
    <property type="entry name" value="Tex-like_HTH_dom_sf"/>
</dbReference>
<evidence type="ECO:0000259" key="3">
    <source>
        <dbReference type="PROSITE" id="PS50126"/>
    </source>
</evidence>
<dbReference type="FunFam" id="2.40.50.140:FF:000051">
    <property type="entry name" value="RNA-binding transcriptional accessory protein"/>
    <property type="match status" value="1"/>
</dbReference>
<dbReference type="InterPro" id="IPR044146">
    <property type="entry name" value="S1_Tex"/>
</dbReference>
<dbReference type="InterPro" id="IPR050437">
    <property type="entry name" value="Ribos_protein_bS1-like"/>
</dbReference>